<evidence type="ECO:0000313" key="2">
    <source>
        <dbReference type="Proteomes" id="UP001144978"/>
    </source>
</evidence>
<evidence type="ECO:0000313" key="1">
    <source>
        <dbReference type="EMBL" id="KAJ2978748.1"/>
    </source>
</evidence>
<protein>
    <submittedName>
        <fullName evidence="1">Uncharacterized protein</fullName>
    </submittedName>
</protein>
<sequence>MASDSYTTPFAFEQSQWKSKTIASIPISEGKSFGEFELPTLPLPQLPSGLEPEYDVVIAGSGPIGATYARVLVEAGYKVAMFDVGEIDSGPLIGSHKKNASGFDNIEYQKNIDKFVHIIQASISQAPLVVDRVF</sequence>
<keyword evidence="2" id="KW-1185">Reference proteome</keyword>
<dbReference type="Proteomes" id="UP001144978">
    <property type="component" value="Unassembled WGS sequence"/>
</dbReference>
<gene>
    <name evidence="1" type="ORF">NUW54_g11243</name>
</gene>
<name>A0ACC1NI69_9APHY</name>
<dbReference type="EMBL" id="JANSHE010004319">
    <property type="protein sequence ID" value="KAJ2978748.1"/>
    <property type="molecule type" value="Genomic_DNA"/>
</dbReference>
<organism evidence="1 2">
    <name type="scientific">Trametes sanguinea</name>
    <dbReference type="NCBI Taxonomy" id="158606"/>
    <lineage>
        <taxon>Eukaryota</taxon>
        <taxon>Fungi</taxon>
        <taxon>Dikarya</taxon>
        <taxon>Basidiomycota</taxon>
        <taxon>Agaricomycotina</taxon>
        <taxon>Agaricomycetes</taxon>
        <taxon>Polyporales</taxon>
        <taxon>Polyporaceae</taxon>
        <taxon>Trametes</taxon>
    </lineage>
</organism>
<proteinExistence type="predicted"/>
<accession>A0ACC1NI69</accession>
<reference evidence="1" key="1">
    <citation type="submission" date="2022-08" db="EMBL/GenBank/DDBJ databases">
        <title>Genome Sequence of Pycnoporus sanguineus.</title>
        <authorList>
            <person name="Buettner E."/>
        </authorList>
    </citation>
    <scope>NUCLEOTIDE SEQUENCE</scope>
    <source>
        <strain evidence="1">CG-C14</strain>
    </source>
</reference>
<comment type="caution">
    <text evidence="1">The sequence shown here is derived from an EMBL/GenBank/DDBJ whole genome shotgun (WGS) entry which is preliminary data.</text>
</comment>